<accession>A0A6J6IBL9</accession>
<name>A0A6J6IBL9_9ZZZZ</name>
<dbReference type="EMBL" id="CAEZVH010000019">
    <property type="protein sequence ID" value="CAB4621833.1"/>
    <property type="molecule type" value="Genomic_DNA"/>
</dbReference>
<dbReference type="AlphaFoldDB" id="A0A6J6IBL9"/>
<reference evidence="1" key="1">
    <citation type="submission" date="2020-05" db="EMBL/GenBank/DDBJ databases">
        <authorList>
            <person name="Chiriac C."/>
            <person name="Salcher M."/>
            <person name="Ghai R."/>
            <person name="Kavagutti S V."/>
        </authorList>
    </citation>
    <scope>NUCLEOTIDE SEQUENCE</scope>
</reference>
<proteinExistence type="predicted"/>
<protein>
    <submittedName>
        <fullName evidence="1">Unannotated protein</fullName>
    </submittedName>
</protein>
<organism evidence="1">
    <name type="scientific">freshwater metagenome</name>
    <dbReference type="NCBI Taxonomy" id="449393"/>
    <lineage>
        <taxon>unclassified sequences</taxon>
        <taxon>metagenomes</taxon>
        <taxon>ecological metagenomes</taxon>
    </lineage>
</organism>
<sequence>MVPPKLGSKTITLFAKAGPRFFCVALSRSCDGAPPETIFVKRISDITVAGPHCPSTAIPTDL</sequence>
<evidence type="ECO:0000313" key="1">
    <source>
        <dbReference type="EMBL" id="CAB4621833.1"/>
    </source>
</evidence>
<gene>
    <name evidence="1" type="ORF">UFOPK1951_00289</name>
</gene>